<evidence type="ECO:0000256" key="9">
    <source>
        <dbReference type="PIRSR" id="PIRSR600407-2"/>
    </source>
</evidence>
<keyword evidence="7 10" id="KW-0472">Membrane</keyword>
<dbReference type="GO" id="GO:0016020">
    <property type="term" value="C:membrane"/>
    <property type="evidence" value="ECO:0007669"/>
    <property type="project" value="UniProtKB-SubCell"/>
</dbReference>
<gene>
    <name evidence="11" type="ORF">C1SCF055_LOCUS22041</name>
</gene>
<dbReference type="GO" id="GO:0055085">
    <property type="term" value="P:transmembrane transport"/>
    <property type="evidence" value="ECO:0007669"/>
    <property type="project" value="InterPro"/>
</dbReference>
<keyword evidence="3" id="KW-0813">Transport</keyword>
<reference evidence="11" key="1">
    <citation type="submission" date="2022-10" db="EMBL/GenBank/DDBJ databases">
        <authorList>
            <person name="Chen Y."/>
            <person name="Dougan E. K."/>
            <person name="Chan C."/>
            <person name="Rhodes N."/>
            <person name="Thang M."/>
        </authorList>
    </citation>
    <scope>NUCLEOTIDE SEQUENCE</scope>
</reference>
<feature type="active site" description="Proton acceptor" evidence="8">
    <location>
        <position position="465"/>
    </location>
</feature>
<evidence type="ECO:0000256" key="1">
    <source>
        <dbReference type="ARBA" id="ARBA00004141"/>
    </source>
</evidence>
<organism evidence="11">
    <name type="scientific">Cladocopium goreaui</name>
    <dbReference type="NCBI Taxonomy" id="2562237"/>
    <lineage>
        <taxon>Eukaryota</taxon>
        <taxon>Sar</taxon>
        <taxon>Alveolata</taxon>
        <taxon>Dinophyceae</taxon>
        <taxon>Suessiales</taxon>
        <taxon>Symbiodiniaceae</taxon>
        <taxon>Cladocopium</taxon>
    </lineage>
</organism>
<dbReference type="Gene3D" id="3.30.420.150">
    <property type="entry name" value="Exopolyphosphatase. Domain 2"/>
    <property type="match status" value="1"/>
</dbReference>
<dbReference type="EMBL" id="CAMXCT010002079">
    <property type="protein sequence ID" value="CAI3995480.1"/>
    <property type="molecule type" value="Genomic_DNA"/>
</dbReference>
<dbReference type="Proteomes" id="UP001152797">
    <property type="component" value="Unassembled WGS sequence"/>
</dbReference>
<evidence type="ECO:0000313" key="12">
    <source>
        <dbReference type="EMBL" id="CAL4782792.1"/>
    </source>
</evidence>
<feature type="transmembrane region" description="Helical" evidence="10">
    <location>
        <begin position="165"/>
        <end position="183"/>
    </location>
</feature>
<evidence type="ECO:0000256" key="6">
    <source>
        <dbReference type="ARBA" id="ARBA00022989"/>
    </source>
</evidence>
<dbReference type="InterPro" id="IPR013657">
    <property type="entry name" value="SCL35B1-4/HUT1"/>
</dbReference>
<dbReference type="GO" id="GO:0005524">
    <property type="term" value="F:ATP binding"/>
    <property type="evidence" value="ECO:0007669"/>
    <property type="project" value="UniProtKB-KW"/>
</dbReference>
<keyword evidence="4 10" id="KW-0812">Transmembrane</keyword>
<dbReference type="GO" id="GO:0009134">
    <property type="term" value="P:nucleoside diphosphate catabolic process"/>
    <property type="evidence" value="ECO:0007669"/>
    <property type="project" value="TreeGrafter"/>
</dbReference>
<dbReference type="AlphaFoldDB" id="A0A9P1G2I7"/>
<feature type="binding site" evidence="9">
    <location>
        <begin position="498"/>
        <end position="502"/>
    </location>
    <ligand>
        <name>ATP</name>
        <dbReference type="ChEBI" id="CHEBI:30616"/>
    </ligand>
</feature>
<comment type="caution">
    <text evidence="11">The sequence shown here is derived from an EMBL/GenBank/DDBJ whole genome shotgun (WGS) entry which is preliminary data.</text>
</comment>
<dbReference type="Gene3D" id="3.30.420.40">
    <property type="match status" value="1"/>
</dbReference>
<dbReference type="EMBL" id="CAMXCT020002079">
    <property type="protein sequence ID" value="CAL1148855.1"/>
    <property type="molecule type" value="Genomic_DNA"/>
</dbReference>
<evidence type="ECO:0000313" key="11">
    <source>
        <dbReference type="EMBL" id="CAI3995480.1"/>
    </source>
</evidence>
<reference evidence="12 13" key="2">
    <citation type="submission" date="2024-05" db="EMBL/GenBank/DDBJ databases">
        <authorList>
            <person name="Chen Y."/>
            <person name="Shah S."/>
            <person name="Dougan E. K."/>
            <person name="Thang M."/>
            <person name="Chan C."/>
        </authorList>
    </citation>
    <scope>NUCLEOTIDE SEQUENCE [LARGE SCALE GENOMIC DNA]</scope>
</reference>
<dbReference type="Pfam" id="PF01150">
    <property type="entry name" value="GDA1_CD39"/>
    <property type="match status" value="1"/>
</dbReference>
<accession>A0A9P1G2I7</accession>
<evidence type="ECO:0000313" key="13">
    <source>
        <dbReference type="Proteomes" id="UP001152797"/>
    </source>
</evidence>
<feature type="transmembrane region" description="Helical" evidence="10">
    <location>
        <begin position="242"/>
        <end position="261"/>
    </location>
</feature>
<dbReference type="EMBL" id="CAMXCT030002079">
    <property type="protein sequence ID" value="CAL4782792.1"/>
    <property type="molecule type" value="Genomic_DNA"/>
</dbReference>
<dbReference type="GO" id="GO:0017110">
    <property type="term" value="F:nucleoside diphosphate phosphatase activity"/>
    <property type="evidence" value="ECO:0007669"/>
    <property type="project" value="TreeGrafter"/>
</dbReference>
<evidence type="ECO:0000256" key="10">
    <source>
        <dbReference type="SAM" id="Phobius"/>
    </source>
</evidence>
<evidence type="ECO:0000256" key="8">
    <source>
        <dbReference type="PIRSR" id="PIRSR600407-1"/>
    </source>
</evidence>
<evidence type="ECO:0000256" key="3">
    <source>
        <dbReference type="ARBA" id="ARBA00022448"/>
    </source>
</evidence>
<protein>
    <submittedName>
        <fullName evidence="12">Adenosine 3'-phospho 5'-phosphosulfate transporter 2</fullName>
    </submittedName>
</protein>
<dbReference type="PANTHER" id="PTHR11782:SF83">
    <property type="entry name" value="GUANOSINE-DIPHOSPHATASE"/>
    <property type="match status" value="1"/>
</dbReference>
<dbReference type="OrthoDB" id="6372431at2759"/>
<feature type="transmembrane region" description="Helical" evidence="10">
    <location>
        <begin position="320"/>
        <end position="340"/>
    </location>
</feature>
<evidence type="ECO:0000256" key="5">
    <source>
        <dbReference type="ARBA" id="ARBA00022801"/>
    </source>
</evidence>
<name>A0A9P1G2I7_9DINO</name>
<evidence type="ECO:0000256" key="7">
    <source>
        <dbReference type="ARBA" id="ARBA00023136"/>
    </source>
</evidence>
<feature type="transmembrane region" description="Helical" evidence="10">
    <location>
        <begin position="54"/>
        <end position="72"/>
    </location>
</feature>
<dbReference type="InterPro" id="IPR000407">
    <property type="entry name" value="GDA1_CD39_NTPase"/>
</dbReference>
<keyword evidence="5" id="KW-0378">Hydrolase</keyword>
<sequence>MAPIREPRVVLVGVPLHRLSRNHQLPCLALLVLISSILAAALQERVLYVPGFRYTGWLAFLTSFTYMALAMVERVVERDLLRRGSFAEYVKLSFLTMGGMYFTNFSLHYLSYSLRVVFKSSKLVPVMLLGVVYLKKRYTVAQYAAVGLLTAGVVVFTLGDAKGRAFFNPVGIAFIVAGSLSDAMAANYEEKVFFSRMGCSASEVVLYSSALGSVWALLAEAFTGELLPALRHSWDHLEAVPLMLFASVFGYIAQSGVLLLIKHFGATAAEIVKSCRKVTTILISFMVYGKPWNGYHVAGTLLFVNSVAVERFNSGASKRFATLLFSMAGLVALRLVFGGVGPSTFSVVIDAGSAGTRVNVFRFDAWNLKLLDINGAAQVFVEEEPGVGDLNSSALALQLSRLLGVAMATVPMGQRQVTPLALRATRALEDLNNQQVDDLLDQMKSHIAAAGFKDAGIQPMGGSEEAIAEWTSVNMLMGCFQPGLRGVHSPVAIVDLGGATVQIAYYLHDRQASEAKRKHLDGYISRIKLPFGSGPVHIYRHSYGGYGLYSAKVRSYKEIEQAGFGLKRHPCLPSGISASLRVQRRAVVAEGAMNRFSCATLIDYILHKELPCMKDGQAAGPPKMGNCSFAGAWMGPGPGPQKVVLASYFYDRMRDVGMVSNYSQTIRAAVFAEQADRACSVTGSGLNTNSAPPKSMLEFPGLSMERLRWLCFDLTFQARLLQALGMAESQELLVVKKIQYHSLNFEASWALGVAIGQLNK</sequence>
<dbReference type="Pfam" id="PF08449">
    <property type="entry name" value="UAA"/>
    <property type="match status" value="1"/>
</dbReference>
<proteinExistence type="inferred from homology"/>
<feature type="transmembrane region" description="Helical" evidence="10">
    <location>
        <begin position="25"/>
        <end position="42"/>
    </location>
</feature>
<keyword evidence="13" id="KW-1185">Reference proteome</keyword>
<evidence type="ECO:0000256" key="4">
    <source>
        <dbReference type="ARBA" id="ARBA00022692"/>
    </source>
</evidence>
<comment type="similarity">
    <text evidence="2">Belongs to the GDA1/CD39 NTPase family.</text>
</comment>
<keyword evidence="9" id="KW-0547">Nucleotide-binding</keyword>
<comment type="subcellular location">
    <subcellularLocation>
        <location evidence="1">Membrane</location>
        <topology evidence="1">Multi-pass membrane protein</topology>
    </subcellularLocation>
</comment>
<keyword evidence="6 10" id="KW-1133">Transmembrane helix</keyword>
<evidence type="ECO:0000256" key="2">
    <source>
        <dbReference type="ARBA" id="ARBA00009283"/>
    </source>
</evidence>
<feature type="transmembrane region" description="Helical" evidence="10">
    <location>
        <begin position="141"/>
        <end position="159"/>
    </location>
</feature>
<keyword evidence="9" id="KW-0067">ATP-binding</keyword>
<dbReference type="PANTHER" id="PTHR11782">
    <property type="entry name" value="ADENOSINE/GUANOSINE DIPHOSPHATASE"/>
    <property type="match status" value="1"/>
</dbReference>
<feature type="transmembrane region" description="Helical" evidence="10">
    <location>
        <begin position="92"/>
        <end position="110"/>
    </location>
</feature>